<protein>
    <submittedName>
        <fullName evidence="2">Uncharacterized protein</fullName>
    </submittedName>
</protein>
<dbReference type="Proteomes" id="UP001187415">
    <property type="component" value="Unassembled WGS sequence"/>
</dbReference>
<sequence length="99" mass="10579">MGGELRRSEEEGRGGQMGHVHGTRGQIDTDKLISAVDTLSDNVGLQLDASVKINRTVLALIVNRDLDDAREPVTKSTVETACLAYQDETASALTRGALV</sequence>
<evidence type="ECO:0000313" key="2">
    <source>
        <dbReference type="EMBL" id="KAK2825786.1"/>
    </source>
</evidence>
<gene>
    <name evidence="2" type="ORF">Q5P01_020000</name>
</gene>
<comment type="caution">
    <text evidence="2">The sequence shown here is derived from an EMBL/GenBank/DDBJ whole genome shotgun (WGS) entry which is preliminary data.</text>
</comment>
<organism evidence="2 3">
    <name type="scientific">Channa striata</name>
    <name type="common">Snakehead murrel</name>
    <name type="synonym">Ophicephalus striatus</name>
    <dbReference type="NCBI Taxonomy" id="64152"/>
    <lineage>
        <taxon>Eukaryota</taxon>
        <taxon>Metazoa</taxon>
        <taxon>Chordata</taxon>
        <taxon>Craniata</taxon>
        <taxon>Vertebrata</taxon>
        <taxon>Euteleostomi</taxon>
        <taxon>Actinopterygii</taxon>
        <taxon>Neopterygii</taxon>
        <taxon>Teleostei</taxon>
        <taxon>Neoteleostei</taxon>
        <taxon>Acanthomorphata</taxon>
        <taxon>Anabantaria</taxon>
        <taxon>Anabantiformes</taxon>
        <taxon>Channoidei</taxon>
        <taxon>Channidae</taxon>
        <taxon>Channa</taxon>
    </lineage>
</organism>
<reference evidence="2" key="1">
    <citation type="submission" date="2023-07" db="EMBL/GenBank/DDBJ databases">
        <title>Chromosome-level Genome Assembly of Striped Snakehead (Channa striata).</title>
        <authorList>
            <person name="Liu H."/>
        </authorList>
    </citation>
    <scope>NUCLEOTIDE SEQUENCE</scope>
    <source>
        <strain evidence="2">Gz</strain>
        <tissue evidence="2">Muscle</tissue>
    </source>
</reference>
<name>A0AA88LWR2_CHASR</name>
<evidence type="ECO:0000256" key="1">
    <source>
        <dbReference type="SAM" id="MobiDB-lite"/>
    </source>
</evidence>
<proteinExistence type="predicted"/>
<accession>A0AA88LWR2</accession>
<keyword evidence="3" id="KW-1185">Reference proteome</keyword>
<evidence type="ECO:0000313" key="3">
    <source>
        <dbReference type="Proteomes" id="UP001187415"/>
    </source>
</evidence>
<dbReference type="AlphaFoldDB" id="A0AA88LWR2"/>
<dbReference type="EMBL" id="JAUPFM010000016">
    <property type="protein sequence ID" value="KAK2825786.1"/>
    <property type="molecule type" value="Genomic_DNA"/>
</dbReference>
<feature type="compositionally biased region" description="Basic and acidic residues" evidence="1">
    <location>
        <begin position="1"/>
        <end position="13"/>
    </location>
</feature>
<feature type="region of interest" description="Disordered" evidence="1">
    <location>
        <begin position="1"/>
        <end position="26"/>
    </location>
</feature>